<keyword evidence="9" id="KW-1185">Reference proteome</keyword>
<accession>A0ABS0F8F9</accession>
<evidence type="ECO:0000256" key="5">
    <source>
        <dbReference type="ARBA" id="ARBA00023136"/>
    </source>
</evidence>
<dbReference type="EMBL" id="JADPVI010000001">
    <property type="protein sequence ID" value="MBF8456003.1"/>
    <property type="molecule type" value="Genomic_DNA"/>
</dbReference>
<proteinExistence type="predicted"/>
<feature type="domain" description="Cardiolipin synthase N-terminal" evidence="7">
    <location>
        <begin position="17"/>
        <end position="52"/>
    </location>
</feature>
<keyword evidence="3 6" id="KW-0812">Transmembrane</keyword>
<organism evidence="8 9">
    <name type="scientific">Kaistella gelatinilytica</name>
    <dbReference type="NCBI Taxonomy" id="2787636"/>
    <lineage>
        <taxon>Bacteria</taxon>
        <taxon>Pseudomonadati</taxon>
        <taxon>Bacteroidota</taxon>
        <taxon>Flavobacteriia</taxon>
        <taxon>Flavobacteriales</taxon>
        <taxon>Weeksellaceae</taxon>
        <taxon>Chryseobacterium group</taxon>
        <taxon>Kaistella</taxon>
    </lineage>
</organism>
<dbReference type="Proteomes" id="UP000660070">
    <property type="component" value="Unassembled WGS sequence"/>
</dbReference>
<keyword evidence="2" id="KW-1003">Cell membrane</keyword>
<protein>
    <submittedName>
        <fullName evidence="8">PLDc N-terminal domain-containing protein</fullName>
    </submittedName>
</protein>
<evidence type="ECO:0000256" key="6">
    <source>
        <dbReference type="SAM" id="Phobius"/>
    </source>
</evidence>
<dbReference type="InterPro" id="IPR027379">
    <property type="entry name" value="CLS_N"/>
</dbReference>
<gene>
    <name evidence="8" type="ORF">IV494_02315</name>
</gene>
<keyword evidence="5 6" id="KW-0472">Membrane</keyword>
<reference evidence="8 9" key="1">
    <citation type="submission" date="2020-11" db="EMBL/GenBank/DDBJ databases">
        <title>Kaistella gelatinilytica sp. nov., a flavobacterium isolated from Antarctic Soil.</title>
        <authorList>
            <person name="Li J."/>
        </authorList>
    </citation>
    <scope>NUCLEOTIDE SEQUENCE [LARGE SCALE GENOMIC DNA]</scope>
    <source>
        <strain evidence="8 9">G5-32</strain>
    </source>
</reference>
<evidence type="ECO:0000313" key="8">
    <source>
        <dbReference type="EMBL" id="MBF8456003.1"/>
    </source>
</evidence>
<dbReference type="RefSeq" id="WP_196078551.1">
    <property type="nucleotide sequence ID" value="NZ_JADPVI010000001.1"/>
</dbReference>
<dbReference type="Pfam" id="PF13396">
    <property type="entry name" value="PLDc_N"/>
    <property type="match status" value="1"/>
</dbReference>
<evidence type="ECO:0000256" key="4">
    <source>
        <dbReference type="ARBA" id="ARBA00022989"/>
    </source>
</evidence>
<comment type="subcellular location">
    <subcellularLocation>
        <location evidence="1">Cell membrane</location>
        <topology evidence="1">Multi-pass membrane protein</topology>
    </subcellularLocation>
</comment>
<evidence type="ECO:0000313" key="9">
    <source>
        <dbReference type="Proteomes" id="UP000660070"/>
    </source>
</evidence>
<name>A0ABS0F8F9_9FLAO</name>
<comment type="caution">
    <text evidence="8">The sequence shown here is derived from an EMBL/GenBank/DDBJ whole genome shotgun (WGS) entry which is preliminary data.</text>
</comment>
<feature type="transmembrane region" description="Helical" evidence="6">
    <location>
        <begin position="6"/>
        <end position="26"/>
    </location>
</feature>
<evidence type="ECO:0000256" key="2">
    <source>
        <dbReference type="ARBA" id="ARBA00022475"/>
    </source>
</evidence>
<evidence type="ECO:0000256" key="1">
    <source>
        <dbReference type="ARBA" id="ARBA00004651"/>
    </source>
</evidence>
<feature type="transmembrane region" description="Helical" evidence="6">
    <location>
        <begin position="38"/>
        <end position="56"/>
    </location>
</feature>
<keyword evidence="4 6" id="KW-1133">Transmembrane helix</keyword>
<evidence type="ECO:0000256" key="3">
    <source>
        <dbReference type="ARBA" id="ARBA00022692"/>
    </source>
</evidence>
<evidence type="ECO:0000259" key="7">
    <source>
        <dbReference type="Pfam" id="PF13396"/>
    </source>
</evidence>
<sequence>MSTQTYYTVFIILFVAVLIFSIIEIVKSPYSTPRKLMWLFICILMPILGSVIFHWYRKG</sequence>